<evidence type="ECO:0000313" key="7">
    <source>
        <dbReference type="Proteomes" id="UP000249390"/>
    </source>
</evidence>
<reference evidence="6 7" key="1">
    <citation type="submission" date="2018-06" db="EMBL/GenBank/DDBJ databases">
        <title>The Genome of Cuscuta australis (Dodder) Provides Insight into the Evolution of Plant Parasitism.</title>
        <authorList>
            <person name="Liu H."/>
        </authorList>
    </citation>
    <scope>NUCLEOTIDE SEQUENCE [LARGE SCALE GENOMIC DNA]</scope>
    <source>
        <strain evidence="7">cv. Yunnan</strain>
        <tissue evidence="6">Vines</tissue>
    </source>
</reference>
<dbReference type="AlphaFoldDB" id="A0A328CUQ4"/>
<comment type="similarity">
    <text evidence="1 4">Belongs to the yippee family.</text>
</comment>
<dbReference type="Pfam" id="PF03226">
    <property type="entry name" value="Yippee-Mis18"/>
    <property type="match status" value="1"/>
</dbReference>
<comment type="caution">
    <text evidence="6">The sequence shown here is derived from an EMBL/GenBank/DDBJ whole genome shotgun (WGS) entry which is preliminary data.</text>
</comment>
<evidence type="ECO:0000259" key="5">
    <source>
        <dbReference type="PROSITE" id="PS51792"/>
    </source>
</evidence>
<evidence type="ECO:0000256" key="4">
    <source>
        <dbReference type="RuleBase" id="RU110713"/>
    </source>
</evidence>
<name>A0A328CUQ4_9ASTE</name>
<feature type="domain" description="Yippee" evidence="5">
    <location>
        <begin position="12"/>
        <end position="109"/>
    </location>
</feature>
<gene>
    <name evidence="6" type="ORF">DM860_003849</name>
</gene>
<accession>A0A328CUQ4</accession>
<dbReference type="InterPro" id="IPR034751">
    <property type="entry name" value="Yippee"/>
</dbReference>
<keyword evidence="2" id="KW-0479">Metal-binding</keyword>
<protein>
    <recommendedName>
        <fullName evidence="4">Protein yippee-like</fullName>
    </recommendedName>
</protein>
<evidence type="ECO:0000256" key="3">
    <source>
        <dbReference type="ARBA" id="ARBA00022833"/>
    </source>
</evidence>
<evidence type="ECO:0000313" key="6">
    <source>
        <dbReference type="EMBL" id="RAL36927.1"/>
    </source>
</evidence>
<dbReference type="GO" id="GO:0046872">
    <property type="term" value="F:metal ion binding"/>
    <property type="evidence" value="ECO:0007669"/>
    <property type="project" value="UniProtKB-KW"/>
</dbReference>
<dbReference type="EMBL" id="NQVE01000217">
    <property type="protein sequence ID" value="RAL36927.1"/>
    <property type="molecule type" value="Genomic_DNA"/>
</dbReference>
<evidence type="ECO:0000256" key="1">
    <source>
        <dbReference type="ARBA" id="ARBA00005613"/>
    </source>
</evidence>
<dbReference type="InterPro" id="IPR039058">
    <property type="entry name" value="Yippee_fam"/>
</dbReference>
<dbReference type="Proteomes" id="UP000249390">
    <property type="component" value="Unassembled WGS sequence"/>
</dbReference>
<keyword evidence="3" id="KW-0862">Zinc</keyword>
<dbReference type="PROSITE" id="PS51792">
    <property type="entry name" value="YIPPEE"/>
    <property type="match status" value="1"/>
</dbReference>
<organism evidence="6 7">
    <name type="scientific">Cuscuta australis</name>
    <dbReference type="NCBI Taxonomy" id="267555"/>
    <lineage>
        <taxon>Eukaryota</taxon>
        <taxon>Viridiplantae</taxon>
        <taxon>Streptophyta</taxon>
        <taxon>Embryophyta</taxon>
        <taxon>Tracheophyta</taxon>
        <taxon>Spermatophyta</taxon>
        <taxon>Magnoliopsida</taxon>
        <taxon>eudicotyledons</taxon>
        <taxon>Gunneridae</taxon>
        <taxon>Pentapetalae</taxon>
        <taxon>asterids</taxon>
        <taxon>lamiids</taxon>
        <taxon>Solanales</taxon>
        <taxon>Convolvulaceae</taxon>
        <taxon>Cuscuteae</taxon>
        <taxon>Cuscuta</taxon>
        <taxon>Cuscuta subgen. Grammica</taxon>
        <taxon>Cuscuta sect. Cleistogrammica</taxon>
    </lineage>
</organism>
<dbReference type="PANTHER" id="PTHR13848">
    <property type="entry name" value="PROTEIN YIPPEE-LIKE CG15309-RELATED"/>
    <property type="match status" value="1"/>
</dbReference>
<dbReference type="InterPro" id="IPR004910">
    <property type="entry name" value="Yippee/Mis18/Cereblon"/>
</dbReference>
<keyword evidence="7" id="KW-1185">Reference proteome</keyword>
<proteinExistence type="inferred from homology"/>
<evidence type="ECO:0000256" key="2">
    <source>
        <dbReference type="ARBA" id="ARBA00022723"/>
    </source>
</evidence>
<sequence>MGRVFVTALEGEMYRCKHCATPLALSHHIVSKSFHCKHGKAYLFSNVVNVTCGPHEERKMMTGLHTVADIFCVQCGSIVGWKYEIAHEKDQKYKEGKSVLERFKIVGPNESSYGASHEGIGSDYV</sequence>